<dbReference type="Proteomes" id="UP000008803">
    <property type="component" value="Chromosome"/>
</dbReference>
<dbReference type="Gene3D" id="3.40.91.50">
    <property type="match status" value="1"/>
</dbReference>
<evidence type="ECO:0000313" key="2">
    <source>
        <dbReference type="Proteomes" id="UP000008803"/>
    </source>
</evidence>
<dbReference type="AlphaFoldDB" id="D4JS33"/>
<dbReference type="HOGENOM" id="CLU_2537544_0_0_9"/>
<sequence length="83" mass="9735">MHLNINVISDFRSRKTTPFYDSQDYSKSVNGMKIIPLQTSELKKIISNSKTYKELYPIFEEAFNSTLPPHEWYNASINNLFDN</sequence>
<accession>D4JS33</accession>
<dbReference type="BioCyc" id="ESIR657319:G136K-533-MONOMER"/>
<dbReference type="EMBL" id="FP929044">
    <property type="protein sequence ID" value="CBK95902.1"/>
    <property type="molecule type" value="Genomic_DNA"/>
</dbReference>
<protein>
    <submittedName>
        <fullName evidence="1">Uncharacterized protein</fullName>
    </submittedName>
</protein>
<name>D4JS33_9FIRM</name>
<proteinExistence type="predicted"/>
<gene>
    <name evidence="1" type="ORF">EUS_06290</name>
</gene>
<reference evidence="1 2" key="2">
    <citation type="submission" date="2010-03" db="EMBL/GenBank/DDBJ databases">
        <authorList>
            <person name="Pajon A."/>
        </authorList>
    </citation>
    <scope>NUCLEOTIDE SEQUENCE [LARGE SCALE GENOMIC DNA]</scope>
    <source>
        <strain evidence="1 2">70/3</strain>
    </source>
</reference>
<dbReference type="KEGG" id="esu:EUS_06290"/>
<reference evidence="1 2" key="1">
    <citation type="submission" date="2010-03" db="EMBL/GenBank/DDBJ databases">
        <title>The genome sequence of Eubacterium siraeum 70/3.</title>
        <authorList>
            <consortium name="metaHIT consortium -- http://www.metahit.eu/"/>
            <person name="Pajon A."/>
            <person name="Turner K."/>
            <person name="Parkhill J."/>
            <person name="Duncan S."/>
            <person name="Flint H."/>
        </authorList>
    </citation>
    <scope>NUCLEOTIDE SEQUENCE [LARGE SCALE GENOMIC DNA]</scope>
    <source>
        <strain evidence="1 2">70/3</strain>
    </source>
</reference>
<organism evidence="1 2">
    <name type="scientific">[Eubacterium] siraeum 70/3</name>
    <dbReference type="NCBI Taxonomy" id="657319"/>
    <lineage>
        <taxon>Bacteria</taxon>
        <taxon>Bacillati</taxon>
        <taxon>Bacillota</taxon>
        <taxon>Clostridia</taxon>
        <taxon>Eubacteriales</taxon>
        <taxon>Oscillospiraceae</taxon>
        <taxon>Oscillospiraceae incertae sedis</taxon>
    </lineage>
</organism>
<evidence type="ECO:0000313" key="1">
    <source>
        <dbReference type="EMBL" id="CBK95902.1"/>
    </source>
</evidence>